<keyword evidence="2" id="KW-1185">Reference proteome</keyword>
<dbReference type="AlphaFoldDB" id="A0A2Z6RHT0"/>
<organism evidence="1 2">
    <name type="scientific">Rhizophagus clarus</name>
    <dbReference type="NCBI Taxonomy" id="94130"/>
    <lineage>
        <taxon>Eukaryota</taxon>
        <taxon>Fungi</taxon>
        <taxon>Fungi incertae sedis</taxon>
        <taxon>Mucoromycota</taxon>
        <taxon>Glomeromycotina</taxon>
        <taxon>Glomeromycetes</taxon>
        <taxon>Glomerales</taxon>
        <taxon>Glomeraceae</taxon>
        <taxon>Rhizophagus</taxon>
    </lineage>
</organism>
<accession>A0A2Z6RHT0</accession>
<comment type="caution">
    <text evidence="1">The sequence shown here is derived from an EMBL/GenBank/DDBJ whole genome shotgun (WGS) entry which is preliminary data.</text>
</comment>
<dbReference type="EMBL" id="BEXD01002247">
    <property type="protein sequence ID" value="GBB97634.1"/>
    <property type="molecule type" value="Genomic_DNA"/>
</dbReference>
<evidence type="ECO:0000313" key="2">
    <source>
        <dbReference type="Proteomes" id="UP000247702"/>
    </source>
</evidence>
<protein>
    <submittedName>
        <fullName evidence="1">Uncharacterized protein</fullName>
    </submittedName>
</protein>
<dbReference type="Proteomes" id="UP000247702">
    <property type="component" value="Unassembled WGS sequence"/>
</dbReference>
<sequence length="91" mass="10645">MDRYFKGPDIPFERLDSIRRFRVTIFEGHLKVQTKPRLFEGLGRSISKAGLYLKSRGSCFLDVIVKGKWKNDEEESLLNKISKVYDFPDAF</sequence>
<proteinExistence type="predicted"/>
<reference evidence="1 2" key="1">
    <citation type="submission" date="2017-11" db="EMBL/GenBank/DDBJ databases">
        <title>The genome of Rhizophagus clarus HR1 reveals common genetic basis of auxotrophy among arbuscular mycorrhizal fungi.</title>
        <authorList>
            <person name="Kobayashi Y."/>
        </authorList>
    </citation>
    <scope>NUCLEOTIDE SEQUENCE [LARGE SCALE GENOMIC DNA]</scope>
    <source>
        <strain evidence="1 2">HR1</strain>
    </source>
</reference>
<gene>
    <name evidence="1" type="ORF">RclHR1_03020012</name>
</gene>
<name>A0A2Z6RHT0_9GLOM</name>
<evidence type="ECO:0000313" key="1">
    <source>
        <dbReference type="EMBL" id="GBB97634.1"/>
    </source>
</evidence>